<protein>
    <submittedName>
        <fullName evidence="4">CYFA0S37e00650g1_1</fullName>
    </submittedName>
</protein>
<dbReference type="SMART" id="SM00546">
    <property type="entry name" value="CUE"/>
    <property type="match status" value="2"/>
</dbReference>
<dbReference type="AlphaFoldDB" id="A0A061BIR7"/>
<dbReference type="InterPro" id="IPR009060">
    <property type="entry name" value="UBA-like_sf"/>
</dbReference>
<evidence type="ECO:0000259" key="2">
    <source>
        <dbReference type="PROSITE" id="PS50828"/>
    </source>
</evidence>
<reference evidence="4" key="1">
    <citation type="journal article" date="2014" name="Genome Announc.">
        <title>Genome sequence of the yeast Cyberlindnera fabianii (Hansenula fabianii).</title>
        <authorList>
            <person name="Freel K.C."/>
            <person name="Sarilar V."/>
            <person name="Neuveglise C."/>
            <person name="Devillers H."/>
            <person name="Friedrich A."/>
            <person name="Schacherer J."/>
        </authorList>
    </citation>
    <scope>NUCLEOTIDE SEQUENCE</scope>
    <source>
        <strain evidence="4">YJS4271</strain>
    </source>
</reference>
<feature type="domain" description="CUE" evidence="3">
    <location>
        <begin position="55"/>
        <end position="98"/>
    </location>
</feature>
<name>A0A061BIR7_CYBFA</name>
<feature type="compositionally biased region" description="Polar residues" evidence="1">
    <location>
        <begin position="221"/>
        <end position="230"/>
    </location>
</feature>
<feature type="domain" description="Smr" evidence="2">
    <location>
        <begin position="396"/>
        <end position="488"/>
    </location>
</feature>
<dbReference type="SUPFAM" id="SSF46934">
    <property type="entry name" value="UBA-like"/>
    <property type="match status" value="1"/>
</dbReference>
<evidence type="ECO:0000313" key="4">
    <source>
        <dbReference type="EMBL" id="CDR47789.1"/>
    </source>
</evidence>
<dbReference type="PANTHER" id="PTHR46535">
    <property type="entry name" value="NEDD4-BINDING PROTEIN 2"/>
    <property type="match status" value="1"/>
</dbReference>
<dbReference type="OrthoDB" id="4080456at2759"/>
<dbReference type="GO" id="GO:0004519">
    <property type="term" value="F:endonuclease activity"/>
    <property type="evidence" value="ECO:0007669"/>
    <property type="project" value="TreeGrafter"/>
</dbReference>
<dbReference type="SUPFAM" id="SSF160443">
    <property type="entry name" value="SMR domain-like"/>
    <property type="match status" value="1"/>
</dbReference>
<gene>
    <name evidence="4" type="ORF">CYFA0S_37e00650g</name>
</gene>
<dbReference type="PANTHER" id="PTHR46535:SF1">
    <property type="entry name" value="NEDD4-BINDING PROTEIN 2"/>
    <property type="match status" value="1"/>
</dbReference>
<dbReference type="InterPro" id="IPR052772">
    <property type="entry name" value="Endo/PolyKinase_Domain-Protein"/>
</dbReference>
<dbReference type="PROSITE" id="PS50828">
    <property type="entry name" value="SMR"/>
    <property type="match status" value="1"/>
</dbReference>
<evidence type="ECO:0000259" key="3">
    <source>
        <dbReference type="PROSITE" id="PS51140"/>
    </source>
</evidence>
<dbReference type="Gene3D" id="1.10.8.10">
    <property type="entry name" value="DNA helicase RuvA subunit, C-terminal domain"/>
    <property type="match status" value="2"/>
</dbReference>
<sequence>MEDTDASQKLYELSQMFPDIPFERVLSIFYGNGGDVEASIISLLSNSSDKPDENDSDFQLATLFEMFPNIDQDIIRSQLNDCEGDVTRASEAIMAYETAKELEDKWKIEDESVSSATNVEWRSSFEGKIQKLAETTGLKEPLAMKYLRKNESDFCKALVDIVFHHRADADRIRLEKFRKTKGKVPNGPRNLSRVQGGYNNNSTVSSSGTTISHASEDSNEDGFNTTIGSSLTNDTEYSKVTIDSHEIESEDEEDRYVYSDKNPESVELANMVFSTKILADISWLFYKNALILFKGDKEMALNAGLLLIENDAAELSFSGVDKTLDYTQLFAQTRADHETYSSVASNSSNMKNFTPVMKRRVRAMEKPEDNIEEGFDNGQIALQRNELRSAVQNNHLDLHNFTVANAKATTDYALKRWWKDELRAREVDGRLLKSTKAYMIPPLTIVTGRGIHSDGGKSKVRHSIKALLEKSPYKYEEETSRFIVVGKK</sequence>
<dbReference type="CDD" id="cd14279">
    <property type="entry name" value="CUE"/>
    <property type="match status" value="2"/>
</dbReference>
<organism evidence="4">
    <name type="scientific">Cyberlindnera fabianii</name>
    <name type="common">Yeast</name>
    <name type="synonym">Hansenula fabianii</name>
    <dbReference type="NCBI Taxonomy" id="36022"/>
    <lineage>
        <taxon>Eukaryota</taxon>
        <taxon>Fungi</taxon>
        <taxon>Dikarya</taxon>
        <taxon>Ascomycota</taxon>
        <taxon>Saccharomycotina</taxon>
        <taxon>Saccharomycetes</taxon>
        <taxon>Phaffomycetales</taxon>
        <taxon>Phaffomycetaceae</taxon>
        <taxon>Cyberlindnera</taxon>
    </lineage>
</organism>
<dbReference type="PROSITE" id="PS51140">
    <property type="entry name" value="CUE"/>
    <property type="match status" value="2"/>
</dbReference>
<dbReference type="GO" id="GO:0005634">
    <property type="term" value="C:nucleus"/>
    <property type="evidence" value="ECO:0007669"/>
    <property type="project" value="TreeGrafter"/>
</dbReference>
<feature type="region of interest" description="Disordered" evidence="1">
    <location>
        <begin position="181"/>
        <end position="230"/>
    </location>
</feature>
<dbReference type="EMBL" id="LK052922">
    <property type="protein sequence ID" value="CDR47789.1"/>
    <property type="molecule type" value="Genomic_DNA"/>
</dbReference>
<proteinExistence type="predicted"/>
<dbReference type="Gene3D" id="3.30.1370.110">
    <property type="match status" value="1"/>
</dbReference>
<dbReference type="InterPro" id="IPR036063">
    <property type="entry name" value="Smr_dom_sf"/>
</dbReference>
<dbReference type="InterPro" id="IPR002625">
    <property type="entry name" value="Smr_dom"/>
</dbReference>
<feature type="compositionally biased region" description="Low complexity" evidence="1">
    <location>
        <begin position="196"/>
        <end position="212"/>
    </location>
</feature>
<dbReference type="InterPro" id="IPR003892">
    <property type="entry name" value="CUE"/>
</dbReference>
<dbReference type="SMART" id="SM00463">
    <property type="entry name" value="SMR"/>
    <property type="match status" value="1"/>
</dbReference>
<evidence type="ECO:0000256" key="1">
    <source>
        <dbReference type="SAM" id="MobiDB-lite"/>
    </source>
</evidence>
<dbReference type="VEuPathDB" id="FungiDB:BON22_3576"/>
<dbReference type="GO" id="GO:0043130">
    <property type="term" value="F:ubiquitin binding"/>
    <property type="evidence" value="ECO:0007669"/>
    <property type="project" value="InterPro"/>
</dbReference>
<dbReference type="PhylomeDB" id="A0A061BIR7"/>
<accession>A0A061BIR7</accession>
<feature type="domain" description="CUE" evidence="3">
    <location>
        <begin position="5"/>
        <end position="48"/>
    </location>
</feature>